<gene>
    <name evidence="1" type="ORF">J1N35_041833</name>
</gene>
<proteinExistence type="predicted"/>
<sequence length="113" mass="12371">MHLQMAILSHILSENVIIKLYIEFTNANGSDPSSTTVATNTADTFNLPSYSKTNTVMNAKGLSSKEQLLRCNKGDAPFGATTVVVIKQPIYNNSRCRVDPSLTFTVLEYPLST</sequence>
<dbReference type="AlphaFoldDB" id="A0A9D3ZJ04"/>
<dbReference type="EMBL" id="JAIQCV010000012">
    <property type="protein sequence ID" value="KAH1040090.1"/>
    <property type="molecule type" value="Genomic_DNA"/>
</dbReference>
<reference evidence="1 2" key="1">
    <citation type="journal article" date="2021" name="Plant Biotechnol. J.">
        <title>Multi-omics assisted identification of the key and species-specific regulatory components of drought-tolerant mechanisms in Gossypium stocksii.</title>
        <authorList>
            <person name="Yu D."/>
            <person name="Ke L."/>
            <person name="Zhang D."/>
            <person name="Wu Y."/>
            <person name="Sun Y."/>
            <person name="Mei J."/>
            <person name="Sun J."/>
            <person name="Sun Y."/>
        </authorList>
    </citation>
    <scope>NUCLEOTIDE SEQUENCE [LARGE SCALE GENOMIC DNA]</scope>
    <source>
        <strain evidence="2">cv. E1</strain>
        <tissue evidence="1">Leaf</tissue>
    </source>
</reference>
<protein>
    <submittedName>
        <fullName evidence="1">Uncharacterized protein</fullName>
    </submittedName>
</protein>
<dbReference type="Proteomes" id="UP000828251">
    <property type="component" value="Unassembled WGS sequence"/>
</dbReference>
<evidence type="ECO:0000313" key="1">
    <source>
        <dbReference type="EMBL" id="KAH1040090.1"/>
    </source>
</evidence>
<organism evidence="1 2">
    <name type="scientific">Gossypium stocksii</name>
    <dbReference type="NCBI Taxonomy" id="47602"/>
    <lineage>
        <taxon>Eukaryota</taxon>
        <taxon>Viridiplantae</taxon>
        <taxon>Streptophyta</taxon>
        <taxon>Embryophyta</taxon>
        <taxon>Tracheophyta</taxon>
        <taxon>Spermatophyta</taxon>
        <taxon>Magnoliopsida</taxon>
        <taxon>eudicotyledons</taxon>
        <taxon>Gunneridae</taxon>
        <taxon>Pentapetalae</taxon>
        <taxon>rosids</taxon>
        <taxon>malvids</taxon>
        <taxon>Malvales</taxon>
        <taxon>Malvaceae</taxon>
        <taxon>Malvoideae</taxon>
        <taxon>Gossypium</taxon>
    </lineage>
</organism>
<name>A0A9D3ZJ04_9ROSI</name>
<evidence type="ECO:0000313" key="2">
    <source>
        <dbReference type="Proteomes" id="UP000828251"/>
    </source>
</evidence>
<comment type="caution">
    <text evidence="1">The sequence shown here is derived from an EMBL/GenBank/DDBJ whole genome shotgun (WGS) entry which is preliminary data.</text>
</comment>
<accession>A0A9D3ZJ04</accession>
<keyword evidence="2" id="KW-1185">Reference proteome</keyword>